<feature type="domain" description="F-box protein At3g26010-like beta-propeller" evidence="1">
    <location>
        <begin position="2"/>
        <end position="162"/>
    </location>
</feature>
<reference evidence="2" key="2">
    <citation type="submission" date="2018-10" db="UniProtKB">
        <authorList>
            <consortium name="EnsemblPlants"/>
        </authorList>
    </citation>
    <scope>IDENTIFICATION</scope>
</reference>
<dbReference type="Gramene" id="TraesRN3B0101284400.1">
    <property type="protein sequence ID" value="TraesRN3B0101284400.1"/>
    <property type="gene ID" value="TraesRN3B0101284400"/>
</dbReference>
<organism evidence="2">
    <name type="scientific">Triticum aestivum</name>
    <name type="common">Wheat</name>
    <dbReference type="NCBI Taxonomy" id="4565"/>
    <lineage>
        <taxon>Eukaryota</taxon>
        <taxon>Viridiplantae</taxon>
        <taxon>Streptophyta</taxon>
        <taxon>Embryophyta</taxon>
        <taxon>Tracheophyta</taxon>
        <taxon>Spermatophyta</taxon>
        <taxon>Magnoliopsida</taxon>
        <taxon>Liliopsida</taxon>
        <taxon>Poales</taxon>
        <taxon>Poaceae</taxon>
        <taxon>BOP clade</taxon>
        <taxon>Pooideae</taxon>
        <taxon>Triticodae</taxon>
        <taxon>Triticeae</taxon>
        <taxon>Triticinae</taxon>
        <taxon>Triticum</taxon>
    </lineage>
</organism>
<dbReference type="STRING" id="4565.A0A3B6FWU1"/>
<dbReference type="InterPro" id="IPR055290">
    <property type="entry name" value="At3g26010-like"/>
</dbReference>
<evidence type="ECO:0000259" key="1">
    <source>
        <dbReference type="Pfam" id="PF24750"/>
    </source>
</evidence>
<dbReference type="Gramene" id="TraesCS3B02G516200.1">
    <property type="protein sequence ID" value="TraesCS3B02G516200.1.cds1"/>
    <property type="gene ID" value="TraesCS3B02G516200"/>
</dbReference>
<dbReference type="Pfam" id="PF24750">
    <property type="entry name" value="b-prop_At3g26010-like"/>
    <property type="match status" value="1"/>
</dbReference>
<dbReference type="Proteomes" id="UP000019116">
    <property type="component" value="Chromosome 3B"/>
</dbReference>
<dbReference type="EnsemblPlants" id="TraesCS3B02G516200.1">
    <property type="protein sequence ID" value="TraesCS3B02G516200.1.cds1"/>
    <property type="gene ID" value="TraesCS3B02G516200"/>
</dbReference>
<name>A0A3B6FWU1_WHEAT</name>
<proteinExistence type="predicted"/>
<sequence>MAVEIYSSKTGGWVYKEIEWYGHIVLIDSPWAYVFLNGCLHFLYEEANVAVVGTEGKTWRNVHVPHIWNWDEGSFIHQSQGSLHYSNFEKDHVVPCLVVYVLEDYDREEWVLKHRVETSYLSDLEVNFGWVAIHPDSNLIFFTIGQDKTLRSYIMEHRNIQVIHA</sequence>
<evidence type="ECO:0000313" key="2">
    <source>
        <dbReference type="EnsemblPlants" id="TraesCS3B02G516200.1.cds1"/>
    </source>
</evidence>
<keyword evidence="3" id="KW-1185">Reference proteome</keyword>
<dbReference type="PANTHER" id="PTHR35546:SF105">
    <property type="entry name" value="OS05G0139200 PROTEIN"/>
    <property type="match status" value="1"/>
</dbReference>
<dbReference type="AlphaFoldDB" id="A0A3B6FWU1"/>
<dbReference type="PANTHER" id="PTHR35546">
    <property type="entry name" value="F-BOX PROTEIN INTERACTION DOMAIN PROTEIN-RELATED"/>
    <property type="match status" value="1"/>
</dbReference>
<dbReference type="OrthoDB" id="685056at2759"/>
<dbReference type="Gramene" id="TraesCS3B03G1279700.1">
    <property type="protein sequence ID" value="TraesCS3B03G1279700.1.CDS1"/>
    <property type="gene ID" value="TraesCS3B03G1279700"/>
</dbReference>
<reference evidence="2" key="1">
    <citation type="submission" date="2018-08" db="EMBL/GenBank/DDBJ databases">
        <authorList>
            <person name="Rossello M."/>
        </authorList>
    </citation>
    <scope>NUCLEOTIDE SEQUENCE [LARGE SCALE GENOMIC DNA]</scope>
    <source>
        <strain evidence="2">cv. Chinese Spring</strain>
    </source>
</reference>
<dbReference type="Gramene" id="TraesROB_scaffold_024092_01G000100.1">
    <property type="protein sequence ID" value="TraesROB_scaffold_024092_01G000100.1"/>
    <property type="gene ID" value="TraesROB_scaffold_024092_01G000100"/>
</dbReference>
<dbReference type="InterPro" id="IPR056592">
    <property type="entry name" value="Beta-prop_At3g26010-like"/>
</dbReference>
<dbReference type="Gramene" id="TraesCAD_scaffold_006908_01G000100.1">
    <property type="protein sequence ID" value="TraesCAD_scaffold_006908_01G000100.1"/>
    <property type="gene ID" value="TraesCAD_scaffold_006908_01G000100"/>
</dbReference>
<dbReference type="Gramene" id="TraesWEE_scaffold_025026_01G000100.1">
    <property type="protein sequence ID" value="TraesWEE_scaffold_025026_01G000100.1"/>
    <property type="gene ID" value="TraesWEE_scaffold_025026_01G000100"/>
</dbReference>
<evidence type="ECO:0000313" key="3">
    <source>
        <dbReference type="Proteomes" id="UP000019116"/>
    </source>
</evidence>
<protein>
    <recommendedName>
        <fullName evidence="1">F-box protein At3g26010-like beta-propeller domain-containing protein</fullName>
    </recommendedName>
</protein>
<accession>A0A3B6FWU1</accession>